<dbReference type="Pfam" id="PF03514">
    <property type="entry name" value="GRAS"/>
    <property type="match status" value="1"/>
</dbReference>
<comment type="caution">
    <text evidence="3">Lacks conserved residue(s) required for the propagation of feature annotation.</text>
</comment>
<comment type="caution">
    <text evidence="5">The sequence shown here is derived from an EMBL/GenBank/DDBJ whole genome shotgun (WGS) entry which is preliminary data.</text>
</comment>
<comment type="similarity">
    <text evidence="3">Belongs to the GRAS family.</text>
</comment>
<evidence type="ECO:0000256" key="2">
    <source>
        <dbReference type="ARBA" id="ARBA00023163"/>
    </source>
</evidence>
<keyword evidence="6" id="KW-1185">Reference proteome</keyword>
<keyword evidence="1" id="KW-0805">Transcription regulation</keyword>
<evidence type="ECO:0000256" key="4">
    <source>
        <dbReference type="SAM" id="MobiDB-lite"/>
    </source>
</evidence>
<feature type="short sequence motif" description="VHIID" evidence="3">
    <location>
        <begin position="426"/>
        <end position="430"/>
    </location>
</feature>
<feature type="region of interest" description="Leucine repeat I (LRI)" evidence="3">
    <location>
        <begin position="319"/>
        <end position="379"/>
    </location>
</feature>
<evidence type="ECO:0000256" key="1">
    <source>
        <dbReference type="ARBA" id="ARBA00023015"/>
    </source>
</evidence>
<dbReference type="AlphaFoldDB" id="A0AAV0FJC2"/>
<organism evidence="5 6">
    <name type="scientific">Cuscuta epithymum</name>
    <dbReference type="NCBI Taxonomy" id="186058"/>
    <lineage>
        <taxon>Eukaryota</taxon>
        <taxon>Viridiplantae</taxon>
        <taxon>Streptophyta</taxon>
        <taxon>Embryophyta</taxon>
        <taxon>Tracheophyta</taxon>
        <taxon>Spermatophyta</taxon>
        <taxon>Magnoliopsida</taxon>
        <taxon>eudicotyledons</taxon>
        <taxon>Gunneridae</taxon>
        <taxon>Pentapetalae</taxon>
        <taxon>asterids</taxon>
        <taxon>lamiids</taxon>
        <taxon>Solanales</taxon>
        <taxon>Convolvulaceae</taxon>
        <taxon>Cuscuteae</taxon>
        <taxon>Cuscuta</taxon>
        <taxon>Cuscuta subgen. Cuscuta</taxon>
    </lineage>
</organism>
<proteinExistence type="inferred from homology"/>
<dbReference type="EMBL" id="CAMAPF010000989">
    <property type="protein sequence ID" value="CAH9135494.1"/>
    <property type="molecule type" value="Genomic_DNA"/>
</dbReference>
<evidence type="ECO:0000313" key="5">
    <source>
        <dbReference type="EMBL" id="CAH9135494.1"/>
    </source>
</evidence>
<feature type="region of interest" description="Disordered" evidence="4">
    <location>
        <begin position="290"/>
        <end position="309"/>
    </location>
</feature>
<dbReference type="PANTHER" id="PTHR31636">
    <property type="entry name" value="OSJNBA0084A10.13 PROTEIN-RELATED"/>
    <property type="match status" value="1"/>
</dbReference>
<protein>
    <recommendedName>
        <fullName evidence="7">Scarecrow-like protein 14</fullName>
    </recommendedName>
</protein>
<evidence type="ECO:0008006" key="7">
    <source>
        <dbReference type="Google" id="ProtNLM"/>
    </source>
</evidence>
<feature type="region of interest" description="SAW" evidence="3">
    <location>
        <begin position="616"/>
        <end position="691"/>
    </location>
</feature>
<dbReference type="PROSITE" id="PS50985">
    <property type="entry name" value="GRAS"/>
    <property type="match status" value="1"/>
</dbReference>
<reference evidence="5" key="1">
    <citation type="submission" date="2022-07" db="EMBL/GenBank/DDBJ databases">
        <authorList>
            <person name="Macas J."/>
            <person name="Novak P."/>
            <person name="Neumann P."/>
        </authorList>
    </citation>
    <scope>NUCLEOTIDE SEQUENCE</scope>
</reference>
<feature type="region of interest" description="Leucine repeat II (LRII)" evidence="3">
    <location>
        <begin position="476"/>
        <end position="508"/>
    </location>
</feature>
<dbReference type="Proteomes" id="UP001152523">
    <property type="component" value="Unassembled WGS sequence"/>
</dbReference>
<gene>
    <name evidence="5" type="ORF">CEPIT_LOCUS34555</name>
</gene>
<dbReference type="InterPro" id="IPR005202">
    <property type="entry name" value="TF_GRAS"/>
</dbReference>
<accession>A0AAV0FJC2</accession>
<evidence type="ECO:0000313" key="6">
    <source>
        <dbReference type="Proteomes" id="UP001152523"/>
    </source>
</evidence>
<name>A0AAV0FJC2_9ASTE</name>
<keyword evidence="2" id="KW-0804">Transcription</keyword>
<evidence type="ECO:0000256" key="3">
    <source>
        <dbReference type="PROSITE-ProRule" id="PRU01191"/>
    </source>
</evidence>
<sequence>MDMDRGLRRLPESSLSRFKPVKEVNFSTFQQSLDIPDIHKDAPSITHSPNLGNYTPTVGYGPIHKYLIQFLLEEESIDGNNPDKSFDPIALRAAENFFHEALCHNPSSPVDSNAGSSRYDVERHDLYNSDTLCIVDPIECKSSVPSDHPDVPIESSSSQTNSDSAIVSQMDVFLSANSVPKISYNDDIGSILQFKKGVLDANRSFQADKHLVIDLDKYSVSPHIEELTRDNVFKIQKGLSADLCRGKKHYHRDESGLEEECKSKHSAIYKEEVELSEVFDKVLLCTDDNDDPSRVGTQQNKRSGHKSHLKKRRDGCEVVDLESLLMGCAQSIAAAEYRDAADQLQKIRQHSSPTGNANQRMANYFADGLEARLAGTGTKLYLALSPDNSIIVEMLKSYLTSWPFMRLSILFANRMIFEVASKGASLHIIDFGILHGIQWPTLIRDLSQRPGGPPKLRITGIELPQPGFRPSQMVEETGCRLAKYCDRFGVPFEYNAITITNWERLKLDDLQLVSGEVIAVNCLLRFKHLLDETAVGADSPRDAVLNLIREVNPHIYMQTVTNGSQNSPFFISRLREALFFYSAIFDLLDATLPRQDNQRLNLEKEVVGREIMNIVACEGKERLQRHETWKQWHSRIMRAGFKPMVINPTLAKNLRRRAMEGYNKDFLFLDDGNWIMQGWKGRILGGSSCWVAGRETHNL</sequence>